<keyword evidence="4" id="KW-1185">Reference proteome</keyword>
<organism evidence="3 4">
    <name type="scientific">Pyrobaculum neutrophilum (strain DSM 2338 / JCM 9278 / NBRC 100436 / V24Sta)</name>
    <name type="common">Thermoproteus neutrophilus</name>
    <dbReference type="NCBI Taxonomy" id="444157"/>
    <lineage>
        <taxon>Archaea</taxon>
        <taxon>Thermoproteota</taxon>
        <taxon>Thermoprotei</taxon>
        <taxon>Thermoproteales</taxon>
        <taxon>Thermoproteaceae</taxon>
        <taxon>Pyrobaculum</taxon>
    </lineage>
</organism>
<proteinExistence type="predicted"/>
<evidence type="ECO:0000313" key="3">
    <source>
        <dbReference type="EMBL" id="ACB40617.1"/>
    </source>
</evidence>
<keyword evidence="2" id="KW-0472">Membrane</keyword>
<reference evidence="3" key="1">
    <citation type="submission" date="2008-03" db="EMBL/GenBank/DDBJ databases">
        <title>Complete sequence of Thermoproteus neutrophilus V24Sta.</title>
        <authorList>
            <consortium name="US DOE Joint Genome Institute"/>
            <person name="Copeland A."/>
            <person name="Lucas S."/>
            <person name="Lapidus A."/>
            <person name="Glavina del Rio T."/>
            <person name="Dalin E."/>
            <person name="Tice H."/>
            <person name="Bruce D."/>
            <person name="Goodwin L."/>
            <person name="Pitluck S."/>
            <person name="Sims D."/>
            <person name="Brettin T."/>
            <person name="Detter J.C."/>
            <person name="Han C."/>
            <person name="Kuske C.R."/>
            <person name="Schmutz J."/>
            <person name="Larimer F."/>
            <person name="Land M."/>
            <person name="Hauser L."/>
            <person name="Kyrpides N."/>
            <person name="Mikhailova N."/>
            <person name="Biddle J.F."/>
            <person name="Zhang Z."/>
            <person name="Fitz-Gibbon S.T."/>
            <person name="Lowe T.M."/>
            <person name="Saltikov C."/>
            <person name="House C.H."/>
            <person name="Richardson P."/>
        </authorList>
    </citation>
    <scope>NUCLEOTIDE SEQUENCE [LARGE SCALE GENOMIC DNA]</scope>
    <source>
        <strain evidence="3">V24Sta</strain>
    </source>
</reference>
<dbReference type="EMBL" id="CP001014">
    <property type="protein sequence ID" value="ACB40617.1"/>
    <property type="molecule type" value="Genomic_DNA"/>
</dbReference>
<keyword evidence="2" id="KW-0812">Transmembrane</keyword>
<feature type="compositionally biased region" description="Basic and acidic residues" evidence="1">
    <location>
        <begin position="32"/>
        <end position="46"/>
    </location>
</feature>
<sequence>MHHGLNDASQAREGHQKPPPVRGGKRHRHREPPKATIDKDIRRHAGENTTHNNHKNTGRKAPRDAKGKTPRKTTRPHPNRHQPLKVCTGGTSSIKSLVSAIAMRLGVAVVAAALALALAVYIAAAAGSDSKAQPAQSASDSQQYTQDAAVEGLTIGGNDPFWYMEGRLPKKMNIEVDDVVRRILERPVRAPGPARGEFQIDERLREWFHNDTAGREVYERCYGGMFVDAARIYIVVTDRACGEKIRRAVEDLASRYGTELVILKGKYTYRQLSQWADALFHRVKEGLEDRLKQICGKYVVTMLMVDQATNQIVVGINPDCTSQAVVKEIAKALDELGIPKDAVVLEKFPGFVLLSD</sequence>
<keyword evidence="2" id="KW-1133">Transmembrane helix</keyword>
<evidence type="ECO:0000256" key="2">
    <source>
        <dbReference type="SAM" id="Phobius"/>
    </source>
</evidence>
<feature type="compositionally biased region" description="Basic residues" evidence="1">
    <location>
        <begin position="68"/>
        <end position="83"/>
    </location>
</feature>
<dbReference type="AlphaFoldDB" id="B1YAG8"/>
<dbReference type="KEGG" id="tne:Tneu_1695"/>
<evidence type="ECO:0000313" key="4">
    <source>
        <dbReference type="Proteomes" id="UP000001694"/>
    </source>
</evidence>
<dbReference type="eggNOG" id="arCOG09839">
    <property type="taxonomic scope" value="Archaea"/>
</dbReference>
<gene>
    <name evidence="3" type="ordered locus">Tneu_1695</name>
</gene>
<accession>B1YAG8</accession>
<feature type="transmembrane region" description="Helical" evidence="2">
    <location>
        <begin position="105"/>
        <end position="124"/>
    </location>
</feature>
<protein>
    <submittedName>
        <fullName evidence="3">Uncharacterized protein</fullName>
    </submittedName>
</protein>
<evidence type="ECO:0000256" key="1">
    <source>
        <dbReference type="SAM" id="MobiDB-lite"/>
    </source>
</evidence>
<dbReference type="HOGENOM" id="CLU_777596_0_0_2"/>
<name>B1YAG8_PYRNV</name>
<dbReference type="Proteomes" id="UP000001694">
    <property type="component" value="Chromosome"/>
</dbReference>
<feature type="region of interest" description="Disordered" evidence="1">
    <location>
        <begin position="1"/>
        <end position="89"/>
    </location>
</feature>